<name>A0A0B0EKJ5_9BACT</name>
<dbReference type="AlphaFoldDB" id="A0A0B0EKJ5"/>
<reference evidence="1 2" key="1">
    <citation type="submission" date="2014-10" db="EMBL/GenBank/DDBJ databases">
        <title>Draft genome of anammox bacterium scalindua brodae, obtained using differential coverage binning of sequence data from two enrichment reactors.</title>
        <authorList>
            <person name="Speth D.R."/>
            <person name="Russ L."/>
            <person name="Kartal B."/>
            <person name="Op den Camp H.J."/>
            <person name="Dutilh B.E."/>
            <person name="Jetten M.S."/>
        </authorList>
    </citation>
    <scope>NUCLEOTIDE SEQUENCE [LARGE SCALE GENOMIC DNA]</scope>
    <source>
        <strain evidence="1">RU1</strain>
    </source>
</reference>
<dbReference type="EMBL" id="JRYO01000046">
    <property type="protein sequence ID" value="KHE93577.1"/>
    <property type="molecule type" value="Genomic_DNA"/>
</dbReference>
<proteinExistence type="predicted"/>
<dbReference type="Proteomes" id="UP000030652">
    <property type="component" value="Unassembled WGS sequence"/>
</dbReference>
<sequence>MTLLEIKGIDVKIDRELEKRSLSTVEKLFLRQTRSYYSYLFSRLRFDDSSTQAILRGTGVICPTMTKELVAVLIDFAVTHNWGEGKRTVLQKV</sequence>
<accession>A0A0B0EKJ5</accession>
<protein>
    <submittedName>
        <fullName evidence="1">Uncharacterized protein</fullName>
    </submittedName>
</protein>
<gene>
    <name evidence="1" type="ORF">SCABRO_00619</name>
</gene>
<evidence type="ECO:0000313" key="1">
    <source>
        <dbReference type="EMBL" id="KHE93577.1"/>
    </source>
</evidence>
<organism evidence="1 2">
    <name type="scientific">Candidatus Scalindua brodae</name>
    <dbReference type="NCBI Taxonomy" id="237368"/>
    <lineage>
        <taxon>Bacteria</taxon>
        <taxon>Pseudomonadati</taxon>
        <taxon>Planctomycetota</taxon>
        <taxon>Candidatus Brocadiia</taxon>
        <taxon>Candidatus Brocadiales</taxon>
        <taxon>Candidatus Scalinduaceae</taxon>
        <taxon>Candidatus Scalindua</taxon>
    </lineage>
</organism>
<comment type="caution">
    <text evidence="1">The sequence shown here is derived from an EMBL/GenBank/DDBJ whole genome shotgun (WGS) entry which is preliminary data.</text>
</comment>
<evidence type="ECO:0000313" key="2">
    <source>
        <dbReference type="Proteomes" id="UP000030652"/>
    </source>
</evidence>